<sequence length="88" mass="9448">MITKASTCGVLDAAAVCFPTTPLLFSPLHAGRHAELEFFICNEDLHNDKGDQVSCNRRRGGSTLKVCNLEGALQLQSRAEGRGKSSSI</sequence>
<reference evidence="1" key="2">
    <citation type="journal article" date="2015" name="Data Brief">
        <title>Shoot transcriptome of the giant reed, Arundo donax.</title>
        <authorList>
            <person name="Barrero R.A."/>
            <person name="Guerrero F.D."/>
            <person name="Moolhuijzen P."/>
            <person name="Goolsby J.A."/>
            <person name="Tidwell J."/>
            <person name="Bellgard S.E."/>
            <person name="Bellgard M.I."/>
        </authorList>
    </citation>
    <scope>NUCLEOTIDE SEQUENCE</scope>
    <source>
        <tissue evidence="1">Shoot tissue taken approximately 20 cm above the soil surface</tissue>
    </source>
</reference>
<protein>
    <submittedName>
        <fullName evidence="1">Uncharacterized protein</fullName>
    </submittedName>
</protein>
<reference evidence="1" key="1">
    <citation type="submission" date="2014-09" db="EMBL/GenBank/DDBJ databases">
        <authorList>
            <person name="Magalhaes I.L.F."/>
            <person name="Oliveira U."/>
            <person name="Santos F.R."/>
            <person name="Vidigal T.H.D.A."/>
            <person name="Brescovit A.D."/>
            <person name="Santos A.J."/>
        </authorList>
    </citation>
    <scope>NUCLEOTIDE SEQUENCE</scope>
    <source>
        <tissue evidence="1">Shoot tissue taken approximately 20 cm above the soil surface</tissue>
    </source>
</reference>
<organism evidence="1">
    <name type="scientific">Arundo donax</name>
    <name type="common">Giant reed</name>
    <name type="synonym">Donax arundinaceus</name>
    <dbReference type="NCBI Taxonomy" id="35708"/>
    <lineage>
        <taxon>Eukaryota</taxon>
        <taxon>Viridiplantae</taxon>
        <taxon>Streptophyta</taxon>
        <taxon>Embryophyta</taxon>
        <taxon>Tracheophyta</taxon>
        <taxon>Spermatophyta</taxon>
        <taxon>Magnoliopsida</taxon>
        <taxon>Liliopsida</taxon>
        <taxon>Poales</taxon>
        <taxon>Poaceae</taxon>
        <taxon>PACMAD clade</taxon>
        <taxon>Arundinoideae</taxon>
        <taxon>Arundineae</taxon>
        <taxon>Arundo</taxon>
    </lineage>
</organism>
<proteinExistence type="predicted"/>
<name>A0A0A9NB53_ARUDO</name>
<dbReference type="EMBL" id="GBRH01211627">
    <property type="protein sequence ID" value="JAD86268.1"/>
    <property type="molecule type" value="Transcribed_RNA"/>
</dbReference>
<evidence type="ECO:0000313" key="1">
    <source>
        <dbReference type="EMBL" id="JAD86268.1"/>
    </source>
</evidence>
<accession>A0A0A9NB53</accession>
<dbReference type="AlphaFoldDB" id="A0A0A9NB53"/>